<evidence type="ECO:0000313" key="3">
    <source>
        <dbReference type="Proteomes" id="UP000232638"/>
    </source>
</evidence>
<proteinExistence type="predicted"/>
<dbReference type="Pfam" id="PF12697">
    <property type="entry name" value="Abhydrolase_6"/>
    <property type="match status" value="1"/>
</dbReference>
<feature type="domain" description="AB hydrolase-1" evidence="1">
    <location>
        <begin position="55"/>
        <end position="267"/>
    </location>
</feature>
<dbReference type="EMBL" id="CP020372">
    <property type="protein sequence ID" value="AUB85571.1"/>
    <property type="molecule type" value="Genomic_DNA"/>
</dbReference>
<gene>
    <name evidence="2" type="ORF">THSYN_32185</name>
</gene>
<evidence type="ECO:0000313" key="2">
    <source>
        <dbReference type="EMBL" id="AUB85571.1"/>
    </source>
</evidence>
<keyword evidence="2" id="KW-0614">Plasmid</keyword>
<organism evidence="2 3">
    <name type="scientific">Candidatus Thiodictyon syntrophicum</name>
    <dbReference type="NCBI Taxonomy" id="1166950"/>
    <lineage>
        <taxon>Bacteria</taxon>
        <taxon>Pseudomonadati</taxon>
        <taxon>Pseudomonadota</taxon>
        <taxon>Gammaproteobacteria</taxon>
        <taxon>Chromatiales</taxon>
        <taxon>Chromatiaceae</taxon>
        <taxon>Thiodictyon</taxon>
    </lineage>
</organism>
<evidence type="ECO:0000259" key="1">
    <source>
        <dbReference type="Pfam" id="PF12697"/>
    </source>
</evidence>
<dbReference type="PANTHER" id="PTHR46438">
    <property type="entry name" value="ALPHA/BETA-HYDROLASES SUPERFAMILY PROTEIN"/>
    <property type="match status" value="1"/>
</dbReference>
<protein>
    <submittedName>
        <fullName evidence="2">Alpha/beta hydrolase</fullName>
    </submittedName>
</protein>
<reference evidence="2 3" key="1">
    <citation type="submission" date="2017-03" db="EMBL/GenBank/DDBJ databases">
        <title>Complete genome sequence of Candidatus 'Thiodictyon syntrophicum' sp. nov. strain Cad16T, a photolithoautotroph purple sulfur bacterium isolated from an alpine meromictic lake.</title>
        <authorList>
            <person name="Luedin S.M."/>
            <person name="Pothier J.F."/>
            <person name="Danza F."/>
            <person name="Storelli N."/>
            <person name="Wittwer M."/>
            <person name="Tonolla M."/>
        </authorList>
    </citation>
    <scope>NUCLEOTIDE SEQUENCE [LARGE SCALE GENOMIC DNA]</scope>
    <source>
        <strain evidence="2 3">Cad16T</strain>
        <plasmid evidence="3">Plasmid pts485</plasmid>
    </source>
</reference>
<dbReference type="Gene3D" id="3.40.50.1820">
    <property type="entry name" value="alpha/beta hydrolase"/>
    <property type="match status" value="1"/>
</dbReference>
<name>A0A2K8UK89_9GAMM</name>
<geneLocation type="plasmid" evidence="3">
    <name>pts485</name>
</geneLocation>
<dbReference type="RefSeq" id="WP_100923188.1">
    <property type="nucleotide sequence ID" value="NZ_CP020372.1"/>
</dbReference>
<dbReference type="GO" id="GO:0016787">
    <property type="term" value="F:hydrolase activity"/>
    <property type="evidence" value="ECO:0007669"/>
    <property type="project" value="UniProtKB-KW"/>
</dbReference>
<dbReference type="AlphaFoldDB" id="A0A2K8UK89"/>
<dbReference type="SUPFAM" id="SSF53474">
    <property type="entry name" value="alpha/beta-Hydrolases"/>
    <property type="match status" value="1"/>
</dbReference>
<accession>A0A2K8UK89</accession>
<dbReference type="PANTHER" id="PTHR46438:SF2">
    <property type="entry name" value="ALPHA_BETA-HYDROLASES SUPERFAMILY PROTEIN"/>
    <property type="match status" value="1"/>
</dbReference>
<dbReference type="InterPro" id="IPR000073">
    <property type="entry name" value="AB_hydrolase_1"/>
</dbReference>
<dbReference type="Proteomes" id="UP000232638">
    <property type="component" value="Plasmid pTs485"/>
</dbReference>
<keyword evidence="3" id="KW-1185">Reference proteome</keyword>
<dbReference type="InterPro" id="IPR029058">
    <property type="entry name" value="AB_hydrolase_fold"/>
</dbReference>
<dbReference type="PRINTS" id="PR00111">
    <property type="entry name" value="ABHYDROLASE"/>
</dbReference>
<dbReference type="OrthoDB" id="9808398at2"/>
<sequence>MNLSNVHTLNFPGDRGAARRVALPDALDAERARIAVPGFGQLSYYSTGPGQGRPLVLVHSINAAPSAYEMKPLFDRYRGQRPVLAPDLPGFGFTDRPDIHYQPDVYVKALTEFLRRVATQPVDLVSLSLGGEFAARVAAEAPELVNSLVLISPTGFSTRTIPGGKTGMRIHGVISLPGLGQGAYALLTTRPSIRYFLGKSFVGPVPAAMVEYAYATTHQPGARFAPLCFLAGQIFTPDAPNRIYAGVKQPVLVIYDQDPNIDFDHLAPFLRGRANWQAQRIGPTLGVPHWEKLPETAAAMETFWAAQG</sequence>
<keyword evidence="2" id="KW-0378">Hydrolase</keyword>
<dbReference type="KEGG" id="tsy:THSYN_32185"/>